<dbReference type="GO" id="GO:0046765">
    <property type="term" value="P:viral budding from nuclear membrane"/>
    <property type="evidence" value="ECO:0007669"/>
    <property type="project" value="InterPro"/>
</dbReference>
<keyword evidence="5" id="KW-0862">Zinc</keyword>
<evidence type="ECO:0000313" key="14">
    <source>
        <dbReference type="EMBL" id="AVI08220.1"/>
    </source>
</evidence>
<feature type="region of interest" description="Disordered" evidence="8">
    <location>
        <begin position="1"/>
        <end position="22"/>
    </location>
</feature>
<accession>A0A0A7RNP7</accession>
<dbReference type="EMBL" id="MF994828">
    <property type="protein sequence ID" value="AVI09236.1"/>
    <property type="molecule type" value="Genomic_DNA"/>
</dbReference>
<keyword evidence="1" id="KW-0597">Phosphoprotein</keyword>
<evidence type="ECO:0000313" key="11">
    <source>
        <dbReference type="EMBL" id="AVI07601.1"/>
    </source>
</evidence>
<dbReference type="HAMAP" id="MF_04023">
    <property type="entry name" value="HSV_NEC1"/>
    <property type="match status" value="1"/>
</dbReference>
<reference evidence="10" key="4">
    <citation type="journal article" date="2018" name="J. Virol.">
        <title>Copy number heterogeneity, large origin tandem repeats, and interspecies recombination in HHV-6A and HHV-6B reference strains.</title>
        <authorList>
            <person name="Greninger A.L."/>
            <person name="Roychoudhury P."/>
            <person name="Makhsous N."/>
            <person name="Hanson D."/>
            <person name="Chase J."/>
            <person name="Krueger G."/>
            <person name="Xie H."/>
            <person name="Huang M.-L."/>
            <person name="Saunders L."/>
            <person name="Ablashi D."/>
            <person name="Koelle D.M."/>
            <person name="Cook L."/>
            <person name="Jerome K.R."/>
        </authorList>
    </citation>
    <scope>NUCLEOTIDE SEQUENCE</scope>
    <source>
        <strain evidence="10">ABI-HHV6A</strain>
        <strain evidence="11">CO1</strain>
        <strain evidence="12">CO4</strain>
        <strain evidence="13">CO7</strain>
        <strain evidence="14">DA</strain>
        <strain evidence="15">GS</strain>
        <strain evidence="16">SIE</strain>
    </source>
</reference>
<evidence type="ECO:0000256" key="7">
    <source>
        <dbReference type="ARBA" id="ARBA00023136"/>
    </source>
</evidence>
<dbReference type="EMBL" id="MF994820">
    <property type="protein sequence ID" value="AVI08220.1"/>
    <property type="molecule type" value="Genomic_DNA"/>
</dbReference>
<dbReference type="InterPro" id="IPR021152">
    <property type="entry name" value="Herpes_UL31"/>
</dbReference>
<evidence type="ECO:0000256" key="8">
    <source>
        <dbReference type="SAM" id="MobiDB-lite"/>
    </source>
</evidence>
<dbReference type="EMBL" id="MF994813">
    <property type="protein sequence ID" value="AVI07350.1"/>
    <property type="molecule type" value="Genomic_DNA"/>
</dbReference>
<evidence type="ECO:0000313" key="9">
    <source>
        <dbReference type="EMBL" id="AJA36250.1"/>
    </source>
</evidence>
<evidence type="ECO:0000313" key="16">
    <source>
        <dbReference type="EMBL" id="AVI09236.1"/>
    </source>
</evidence>
<evidence type="ECO:0000313" key="15">
    <source>
        <dbReference type="EMBL" id="AVI08472.1"/>
    </source>
</evidence>
<dbReference type="EMBL" id="MF994815">
    <property type="protein sequence ID" value="AVI07601.1"/>
    <property type="molecule type" value="Genomic_DNA"/>
</dbReference>
<evidence type="ECO:0000313" key="12">
    <source>
        <dbReference type="EMBL" id="AVI07970.1"/>
    </source>
</evidence>
<dbReference type="EMBL" id="MF994819">
    <property type="protein sequence ID" value="AVI08096.1"/>
    <property type="molecule type" value="Genomic_DNA"/>
</dbReference>
<reference evidence="9 17" key="1">
    <citation type="journal article" date="1993" name="J. Virol.">
        <title>Identification of a lytic-phase origin of DNA replication in human herpesvirus 6B strain Z29.</title>
        <authorList>
            <person name="Dewhurst S."/>
            <person name="Dollard S.C."/>
            <person name="Pellett P.E."/>
            <person name="Dambaugh T.R."/>
        </authorList>
    </citation>
    <scope>NUCLEOTIDE SEQUENCE [LARGE SCALE GENOMIC DNA]</scope>
    <source>
        <strain evidence="9">AJ</strain>
    </source>
</reference>
<keyword evidence="2" id="KW-1048">Host nucleus</keyword>
<evidence type="ECO:0000256" key="1">
    <source>
        <dbReference type="ARBA" id="ARBA00022553"/>
    </source>
</evidence>
<keyword evidence="6" id="KW-1043">Host membrane</keyword>
<dbReference type="EMBL" id="KP257584">
    <property type="protein sequence ID" value="AJA36250.1"/>
    <property type="molecule type" value="Genomic_DNA"/>
</dbReference>
<organism evidence="9 17">
    <name type="scientific">Human betaherpesvirus 6A</name>
    <dbReference type="NCBI Taxonomy" id="32603"/>
    <lineage>
        <taxon>Viruses</taxon>
        <taxon>Duplodnaviria</taxon>
        <taxon>Heunggongvirae</taxon>
        <taxon>Peploviricota</taxon>
        <taxon>Herviviricetes</taxon>
        <taxon>Herpesvirales</taxon>
        <taxon>Orthoherpesviridae</taxon>
        <taxon>Betaherpesvirinae</taxon>
        <taxon>Roseolovirus</taxon>
        <taxon>Roseolovirus humanbeta6a</taxon>
    </lineage>
</organism>
<feature type="compositionally biased region" description="Basic residues" evidence="8">
    <location>
        <begin position="1"/>
        <end position="12"/>
    </location>
</feature>
<dbReference type="Pfam" id="PF02718">
    <property type="entry name" value="Herpes_UL31"/>
    <property type="match status" value="1"/>
</dbReference>
<evidence type="ECO:0000313" key="10">
    <source>
        <dbReference type="EMBL" id="AVI07350.1"/>
    </source>
</evidence>
<evidence type="ECO:0000313" key="17">
    <source>
        <dbReference type="Proteomes" id="UP000142548"/>
    </source>
</evidence>
<proteinExistence type="inferred from homology"/>
<evidence type="ECO:0000313" key="13">
    <source>
        <dbReference type="EMBL" id="AVI08096.1"/>
    </source>
</evidence>
<evidence type="ECO:0000256" key="5">
    <source>
        <dbReference type="ARBA" id="ARBA00022833"/>
    </source>
</evidence>
<reference evidence="9 17" key="2">
    <citation type="journal article" date="2002" name="J. Virol. Methods">
        <title>Characterisation of a human herpesvirus 6 variant A 'amplicon' and replication modulation by U94-Rep 'latency gene'.</title>
        <authorList>
            <person name="Turner S."/>
            <person name="DiLuca D."/>
            <person name="Gompels U."/>
        </authorList>
    </citation>
    <scope>NUCLEOTIDE SEQUENCE [LARGE SCALE GENOMIC DNA]</scope>
    <source>
        <strain evidence="9">AJ</strain>
    </source>
</reference>
<sequence>MTVHKSRVRRSRSLSVTHRIQKRPDHREKTKLYLQLKLHDLHTVFNMFPEYEQKFLAIIKLPITGKEPIDVPFSLSNHHQHTCLEFSPYANEQISKSACLHCESVSVPTSSDAMVAHLNQVNNVMQNRLYFYGFRKDMELIRMSAKQPTIFQIFYIVHNTINNIFPIMFERKQKLGMHIVFQSRTLHIPCECIKQIVAVSSGYNVYLDILQESVILTVLCETLDTNTNIHIDIGMLQKKLEEMDIPNEISDRLEKYKGHLIGFH</sequence>
<evidence type="ECO:0000256" key="4">
    <source>
        <dbReference type="ARBA" id="ARBA00022771"/>
    </source>
</evidence>
<keyword evidence="4" id="KW-0863">Zinc-finger</keyword>
<dbReference type="Proteomes" id="UP000142548">
    <property type="component" value="Genome"/>
</dbReference>
<gene>
    <name evidence="9" type="primary">U37</name>
</gene>
<name>A0A0A7RNP7_9BETA</name>
<dbReference type="GO" id="GO:0008270">
    <property type="term" value="F:zinc ion binding"/>
    <property type="evidence" value="ECO:0007669"/>
    <property type="project" value="UniProtKB-KW"/>
</dbReference>
<evidence type="ECO:0000256" key="6">
    <source>
        <dbReference type="ARBA" id="ARBA00022870"/>
    </source>
</evidence>
<protein>
    <submittedName>
        <fullName evidence="9">U37 protein</fullName>
    </submittedName>
    <submittedName>
        <fullName evidence="10">Virion egress protein UL31-like protein</fullName>
    </submittedName>
</protein>
<dbReference type="EMBL" id="MF994818">
    <property type="protein sequence ID" value="AVI07970.1"/>
    <property type="molecule type" value="Genomic_DNA"/>
</dbReference>
<dbReference type="EMBL" id="MF994822">
    <property type="protein sequence ID" value="AVI08472.1"/>
    <property type="molecule type" value="Genomic_DNA"/>
</dbReference>
<reference evidence="9 17" key="3">
    <citation type="journal article" date="2015" name="Genome Announc.">
        <title>Complete Genome Sequence of the Human Herpesvirus 6A Strain AJ from Africa Resembles Strain GS from North America.</title>
        <authorList>
            <person name="Tweedy J."/>
            <person name="Spyrou M.A."/>
            <person name="Donaldson C.D."/>
            <person name="Depledge D."/>
            <person name="Breuer J."/>
            <person name="Gompels U.A."/>
        </authorList>
    </citation>
    <scope>NUCLEOTIDE SEQUENCE [LARGE SCALE GENOMIC DNA]</scope>
    <source>
        <strain evidence="9">AJ</strain>
    </source>
</reference>
<evidence type="ECO:0000256" key="2">
    <source>
        <dbReference type="ARBA" id="ARBA00022562"/>
    </source>
</evidence>
<keyword evidence="3" id="KW-0479">Metal-binding</keyword>
<keyword evidence="7" id="KW-0472">Membrane</keyword>
<evidence type="ECO:0000256" key="3">
    <source>
        <dbReference type="ARBA" id="ARBA00022723"/>
    </source>
</evidence>